<reference evidence="1 2" key="1">
    <citation type="journal article" date="2019" name="Sci. Rep.">
        <title>Orb-weaving spider Araneus ventricosus genome elucidates the spidroin gene catalogue.</title>
        <authorList>
            <person name="Kono N."/>
            <person name="Nakamura H."/>
            <person name="Ohtoshi R."/>
            <person name="Moran D.A.P."/>
            <person name="Shinohara A."/>
            <person name="Yoshida Y."/>
            <person name="Fujiwara M."/>
            <person name="Mori M."/>
            <person name="Tomita M."/>
            <person name="Arakawa K."/>
        </authorList>
    </citation>
    <scope>NUCLEOTIDE SEQUENCE [LARGE SCALE GENOMIC DNA]</scope>
</reference>
<sequence>MNVKIESQIQNSSYNRFKTLHGNHRKFLNKPSMEEVRNSKIQDDMNKIMSHLQNKIIDACMSSYRIKKKDVVRLPSWYTSKLEIEKNRLKALRLRAQRTPQDQRRRSFLTLKKDQALYMRPVKQAKNSDWRLFCSNPSNPYGKQYKATFRKTIPPVHLIALKSNNPTGGQLQIVQTISWSKCSRIH</sequence>
<gene>
    <name evidence="1" type="ORF">AVEN_146210_1</name>
</gene>
<comment type="caution">
    <text evidence="1">The sequence shown here is derived from an EMBL/GenBank/DDBJ whole genome shotgun (WGS) entry which is preliminary data.</text>
</comment>
<evidence type="ECO:0000313" key="1">
    <source>
        <dbReference type="EMBL" id="GBM04344.1"/>
    </source>
</evidence>
<protein>
    <submittedName>
        <fullName evidence="1">Uncharacterized protein</fullName>
    </submittedName>
</protein>
<dbReference type="Proteomes" id="UP000499080">
    <property type="component" value="Unassembled WGS sequence"/>
</dbReference>
<proteinExistence type="predicted"/>
<dbReference type="EMBL" id="BGPR01000201">
    <property type="protein sequence ID" value="GBM04344.1"/>
    <property type="molecule type" value="Genomic_DNA"/>
</dbReference>
<organism evidence="1 2">
    <name type="scientific">Araneus ventricosus</name>
    <name type="common">Orbweaver spider</name>
    <name type="synonym">Epeira ventricosa</name>
    <dbReference type="NCBI Taxonomy" id="182803"/>
    <lineage>
        <taxon>Eukaryota</taxon>
        <taxon>Metazoa</taxon>
        <taxon>Ecdysozoa</taxon>
        <taxon>Arthropoda</taxon>
        <taxon>Chelicerata</taxon>
        <taxon>Arachnida</taxon>
        <taxon>Araneae</taxon>
        <taxon>Araneomorphae</taxon>
        <taxon>Entelegynae</taxon>
        <taxon>Araneoidea</taxon>
        <taxon>Araneidae</taxon>
        <taxon>Araneus</taxon>
    </lineage>
</organism>
<accession>A0A4Y2CK75</accession>
<keyword evidence="2" id="KW-1185">Reference proteome</keyword>
<name>A0A4Y2CK75_ARAVE</name>
<evidence type="ECO:0000313" key="2">
    <source>
        <dbReference type="Proteomes" id="UP000499080"/>
    </source>
</evidence>
<dbReference type="AlphaFoldDB" id="A0A4Y2CK75"/>